<proteinExistence type="predicted"/>
<keyword evidence="2" id="KW-1185">Reference proteome</keyword>
<dbReference type="SUPFAM" id="SSF82607">
    <property type="entry name" value="YbaB-like"/>
    <property type="match status" value="1"/>
</dbReference>
<evidence type="ECO:0000313" key="2">
    <source>
        <dbReference type="Proteomes" id="UP000611640"/>
    </source>
</evidence>
<dbReference type="InterPro" id="IPR036894">
    <property type="entry name" value="YbaB-like_sf"/>
</dbReference>
<dbReference type="EMBL" id="AP023355">
    <property type="protein sequence ID" value="BCJ38200.1"/>
    <property type="molecule type" value="Genomic_DNA"/>
</dbReference>
<dbReference type="Pfam" id="PF02575">
    <property type="entry name" value="YbaB_DNA_bd"/>
    <property type="match status" value="1"/>
</dbReference>
<dbReference type="Gene3D" id="3.30.1310.10">
    <property type="entry name" value="Nucleoid-associated protein YbaB-like domain"/>
    <property type="match status" value="1"/>
</dbReference>
<protein>
    <submittedName>
        <fullName evidence="1">Nucleoid-associated protein</fullName>
    </submittedName>
</protein>
<organism evidence="1 2">
    <name type="scientific">Actinocatenispora thailandica</name>
    <dbReference type="NCBI Taxonomy" id="227318"/>
    <lineage>
        <taxon>Bacteria</taxon>
        <taxon>Bacillati</taxon>
        <taxon>Actinomycetota</taxon>
        <taxon>Actinomycetes</taxon>
        <taxon>Micromonosporales</taxon>
        <taxon>Micromonosporaceae</taxon>
        <taxon>Actinocatenispora</taxon>
    </lineage>
</organism>
<dbReference type="GO" id="GO:0003677">
    <property type="term" value="F:DNA binding"/>
    <property type="evidence" value="ECO:0007669"/>
    <property type="project" value="InterPro"/>
</dbReference>
<evidence type="ECO:0000313" key="1">
    <source>
        <dbReference type="EMBL" id="BCJ38200.1"/>
    </source>
</evidence>
<name>A0A7R7DUS6_9ACTN</name>
<dbReference type="AlphaFoldDB" id="A0A7R7DUS6"/>
<dbReference type="Proteomes" id="UP000611640">
    <property type="component" value="Chromosome"/>
</dbReference>
<dbReference type="InterPro" id="IPR004401">
    <property type="entry name" value="YbaB/EbfC"/>
</dbReference>
<accession>A0A7R7DUS6</accession>
<dbReference type="RefSeq" id="WP_203964274.1">
    <property type="nucleotide sequence ID" value="NZ_AP023355.1"/>
</dbReference>
<sequence length="134" mass="14742">MRADWQAHIDSLMAQYRTMRDNLGVMQQRMAEVVGTAESEDGLIRASVTFRGELSELQIDPRVLRSYDSVTLAETILAVAQAATGDLREQLTETARPFMPEGGVGSLGGMEKQLDLKNLLPEDPTDLGRLGPPR</sequence>
<reference evidence="1 2" key="1">
    <citation type="submission" date="2020-08" db="EMBL/GenBank/DDBJ databases">
        <title>Whole genome shotgun sequence of Actinocatenispora thailandica NBRC 105041.</title>
        <authorList>
            <person name="Komaki H."/>
            <person name="Tamura T."/>
        </authorList>
    </citation>
    <scope>NUCLEOTIDE SEQUENCE [LARGE SCALE GENOMIC DNA]</scope>
    <source>
        <strain evidence="1 2">NBRC 105041</strain>
    </source>
</reference>
<dbReference type="KEGG" id="atl:Athai_57030"/>
<gene>
    <name evidence="1" type="ORF">Athai_57030</name>
</gene>